<dbReference type="PRINTS" id="PR00080">
    <property type="entry name" value="SDRFAMILY"/>
</dbReference>
<evidence type="ECO:0000313" key="5">
    <source>
        <dbReference type="Proteomes" id="UP000051574"/>
    </source>
</evidence>
<keyword evidence="3" id="KW-0812">Transmembrane</keyword>
<dbReference type="GO" id="GO:0016491">
    <property type="term" value="F:oxidoreductase activity"/>
    <property type="evidence" value="ECO:0007669"/>
    <property type="project" value="UniProtKB-KW"/>
</dbReference>
<evidence type="ECO:0000256" key="1">
    <source>
        <dbReference type="ARBA" id="ARBA00023002"/>
    </source>
</evidence>
<accession>A0A0T6B1Z7</accession>
<name>A0A0T6B1Z7_9SCAR</name>
<reference evidence="4 5" key="1">
    <citation type="submission" date="2015-09" db="EMBL/GenBank/DDBJ databases">
        <title>Draft genome of the scarab beetle Oryctes borbonicus.</title>
        <authorList>
            <person name="Meyer J.M."/>
            <person name="Markov G.V."/>
            <person name="Baskaran P."/>
            <person name="Herrmann M."/>
            <person name="Sommer R.J."/>
            <person name="Roedelsperger C."/>
        </authorList>
    </citation>
    <scope>NUCLEOTIDE SEQUENCE [LARGE SCALE GENOMIC DNA]</scope>
    <source>
        <strain evidence="4">OB123</strain>
        <tissue evidence="4">Whole animal</tissue>
    </source>
</reference>
<dbReference type="InterPro" id="IPR036291">
    <property type="entry name" value="NAD(P)-bd_dom_sf"/>
</dbReference>
<dbReference type="Proteomes" id="UP000051574">
    <property type="component" value="Unassembled WGS sequence"/>
</dbReference>
<sequence length="312" mass="34742">MFFEAVGFGVFLYGLIHSVLFYFIDCDLELAFYEKFGKTPRRLKGKVVFITGASSGIGEHTAIALAKRGVKLVLAARREDELQRVKNICIEVSKGQLQDKDVLIIPMDMTDFESHEKHFQEAIQHFGTVDILFNNAGRSQRAMWEDIDLQVDKQMFDLNVFSVINLTRIAIKYFNGKGSGHVAGTSSIAGVLGVPYSATYSGTKFALHGYYNSLRNEKANTNLHVTLLCPGPTFTNFLSESFTNTPGEKYGIGTQSTDKRMTAERCGELCAVALANKIPESWIGLFPVIPLTYIAVYFPIVFRCCMKVLGPE</sequence>
<gene>
    <name evidence="4" type="ORF">AMK59_5627</name>
</gene>
<evidence type="ECO:0000313" key="4">
    <source>
        <dbReference type="EMBL" id="KRT81443.1"/>
    </source>
</evidence>
<dbReference type="SUPFAM" id="SSF51735">
    <property type="entry name" value="NAD(P)-binding Rossmann-fold domains"/>
    <property type="match status" value="1"/>
</dbReference>
<dbReference type="AlphaFoldDB" id="A0A0T6B1Z7"/>
<keyword evidence="3" id="KW-1133">Transmembrane helix</keyword>
<dbReference type="PRINTS" id="PR00081">
    <property type="entry name" value="GDHRDH"/>
</dbReference>
<dbReference type="InterPro" id="IPR053011">
    <property type="entry name" value="SDR_family_member_7"/>
</dbReference>
<dbReference type="PANTHER" id="PTHR44269">
    <property type="entry name" value="DEHYDROGENASE/REDUCTASE SDR FAMILY MEMBER 7-RELATED"/>
    <property type="match status" value="1"/>
</dbReference>
<organism evidence="4 5">
    <name type="scientific">Oryctes borbonicus</name>
    <dbReference type="NCBI Taxonomy" id="1629725"/>
    <lineage>
        <taxon>Eukaryota</taxon>
        <taxon>Metazoa</taxon>
        <taxon>Ecdysozoa</taxon>
        <taxon>Arthropoda</taxon>
        <taxon>Hexapoda</taxon>
        <taxon>Insecta</taxon>
        <taxon>Pterygota</taxon>
        <taxon>Neoptera</taxon>
        <taxon>Endopterygota</taxon>
        <taxon>Coleoptera</taxon>
        <taxon>Polyphaga</taxon>
        <taxon>Scarabaeiformia</taxon>
        <taxon>Scarabaeidae</taxon>
        <taxon>Dynastinae</taxon>
        <taxon>Oryctes</taxon>
    </lineage>
</organism>
<keyword evidence="1" id="KW-0560">Oxidoreductase</keyword>
<keyword evidence="5" id="KW-1185">Reference proteome</keyword>
<dbReference type="EMBL" id="LJIG01016157">
    <property type="protein sequence ID" value="KRT81443.1"/>
    <property type="molecule type" value="Genomic_DNA"/>
</dbReference>
<dbReference type="PANTHER" id="PTHR44269:SF1">
    <property type="entry name" value="DEHYDROGENASE_REDUCTASE SDR FAMILY MEMBER 7"/>
    <property type="match status" value="1"/>
</dbReference>
<protein>
    <submittedName>
        <fullName evidence="4">Dehydrogenase</fullName>
    </submittedName>
</protein>
<dbReference type="InterPro" id="IPR020904">
    <property type="entry name" value="Sc_DH/Rdtase_CS"/>
</dbReference>
<evidence type="ECO:0000256" key="3">
    <source>
        <dbReference type="SAM" id="Phobius"/>
    </source>
</evidence>
<feature type="non-terminal residue" evidence="4">
    <location>
        <position position="312"/>
    </location>
</feature>
<comment type="caution">
    <text evidence="4">The sequence shown here is derived from an EMBL/GenBank/DDBJ whole genome shotgun (WGS) entry which is preliminary data.</text>
</comment>
<feature type="transmembrane region" description="Helical" evidence="3">
    <location>
        <begin position="6"/>
        <end position="24"/>
    </location>
</feature>
<dbReference type="OrthoDB" id="47007at2759"/>
<dbReference type="InterPro" id="IPR002347">
    <property type="entry name" value="SDR_fam"/>
</dbReference>
<keyword evidence="3" id="KW-0472">Membrane</keyword>
<dbReference type="Pfam" id="PF00106">
    <property type="entry name" value="adh_short"/>
    <property type="match status" value="1"/>
</dbReference>
<dbReference type="Gene3D" id="3.40.50.720">
    <property type="entry name" value="NAD(P)-binding Rossmann-like Domain"/>
    <property type="match status" value="1"/>
</dbReference>
<feature type="transmembrane region" description="Helical" evidence="3">
    <location>
        <begin position="282"/>
        <end position="302"/>
    </location>
</feature>
<proteinExistence type="inferred from homology"/>
<evidence type="ECO:0000256" key="2">
    <source>
        <dbReference type="RuleBase" id="RU000363"/>
    </source>
</evidence>
<comment type="similarity">
    <text evidence="2">Belongs to the short-chain dehydrogenases/reductases (SDR) family.</text>
</comment>
<dbReference type="PROSITE" id="PS00061">
    <property type="entry name" value="ADH_SHORT"/>
    <property type="match status" value="1"/>
</dbReference>